<feature type="compositionally biased region" description="Polar residues" evidence="1">
    <location>
        <begin position="107"/>
        <end position="118"/>
    </location>
</feature>
<evidence type="ECO:0000256" key="1">
    <source>
        <dbReference type="SAM" id="MobiDB-lite"/>
    </source>
</evidence>
<organism evidence="2 3">
    <name type="scientific">Aulographum hederae CBS 113979</name>
    <dbReference type="NCBI Taxonomy" id="1176131"/>
    <lineage>
        <taxon>Eukaryota</taxon>
        <taxon>Fungi</taxon>
        <taxon>Dikarya</taxon>
        <taxon>Ascomycota</taxon>
        <taxon>Pezizomycotina</taxon>
        <taxon>Dothideomycetes</taxon>
        <taxon>Pleosporomycetidae</taxon>
        <taxon>Aulographales</taxon>
        <taxon>Aulographaceae</taxon>
    </lineage>
</organism>
<gene>
    <name evidence="2" type="ORF">K402DRAFT_452659</name>
</gene>
<dbReference type="EMBL" id="ML977147">
    <property type="protein sequence ID" value="KAF1988930.1"/>
    <property type="molecule type" value="Genomic_DNA"/>
</dbReference>
<evidence type="ECO:0000313" key="3">
    <source>
        <dbReference type="Proteomes" id="UP000800041"/>
    </source>
</evidence>
<feature type="region of interest" description="Disordered" evidence="1">
    <location>
        <begin position="1"/>
        <end position="141"/>
    </location>
</feature>
<feature type="compositionally biased region" description="Low complexity" evidence="1">
    <location>
        <begin position="47"/>
        <end position="57"/>
    </location>
</feature>
<sequence length="172" mass="18530">MPSSSSHLPAPIRTASDSSASSAPLSSPESTTSSPSSVFQTSYFPQSSSATTPTSPTERSFFAALNQKLLPKSRSRSRSRSRAPILSTSRSASPIAETPLASPTMAADTQTRHSSLPESNPMEGGRDARKRTSTNMSEFDRMSYGRHSNDWLFNGLSVRESVRGLLDRKSSN</sequence>
<proteinExistence type="predicted"/>
<keyword evidence="3" id="KW-1185">Reference proteome</keyword>
<dbReference type="OrthoDB" id="5089392at2759"/>
<feature type="compositionally biased region" description="Basic residues" evidence="1">
    <location>
        <begin position="71"/>
        <end position="81"/>
    </location>
</feature>
<dbReference type="Proteomes" id="UP000800041">
    <property type="component" value="Unassembled WGS sequence"/>
</dbReference>
<name>A0A6G1H7D0_9PEZI</name>
<evidence type="ECO:0000313" key="2">
    <source>
        <dbReference type="EMBL" id="KAF1988930.1"/>
    </source>
</evidence>
<dbReference type="AlphaFoldDB" id="A0A6G1H7D0"/>
<feature type="compositionally biased region" description="Low complexity" evidence="1">
    <location>
        <begin position="14"/>
        <end position="37"/>
    </location>
</feature>
<reference evidence="2" key="1">
    <citation type="journal article" date="2020" name="Stud. Mycol.">
        <title>101 Dothideomycetes genomes: a test case for predicting lifestyles and emergence of pathogens.</title>
        <authorList>
            <person name="Haridas S."/>
            <person name="Albert R."/>
            <person name="Binder M."/>
            <person name="Bloem J."/>
            <person name="Labutti K."/>
            <person name="Salamov A."/>
            <person name="Andreopoulos B."/>
            <person name="Baker S."/>
            <person name="Barry K."/>
            <person name="Bills G."/>
            <person name="Bluhm B."/>
            <person name="Cannon C."/>
            <person name="Castanera R."/>
            <person name="Culley D."/>
            <person name="Daum C."/>
            <person name="Ezra D."/>
            <person name="Gonzalez J."/>
            <person name="Henrissat B."/>
            <person name="Kuo A."/>
            <person name="Liang C."/>
            <person name="Lipzen A."/>
            <person name="Lutzoni F."/>
            <person name="Magnuson J."/>
            <person name="Mondo S."/>
            <person name="Nolan M."/>
            <person name="Ohm R."/>
            <person name="Pangilinan J."/>
            <person name="Park H.-J."/>
            <person name="Ramirez L."/>
            <person name="Alfaro M."/>
            <person name="Sun H."/>
            <person name="Tritt A."/>
            <person name="Yoshinaga Y."/>
            <person name="Zwiers L.-H."/>
            <person name="Turgeon B."/>
            <person name="Goodwin S."/>
            <person name="Spatafora J."/>
            <person name="Crous P."/>
            <person name="Grigoriev I."/>
        </authorList>
    </citation>
    <scope>NUCLEOTIDE SEQUENCE</scope>
    <source>
        <strain evidence="2">CBS 113979</strain>
    </source>
</reference>
<protein>
    <submittedName>
        <fullName evidence="2">Uncharacterized protein</fullName>
    </submittedName>
</protein>
<accession>A0A6G1H7D0</accession>